<organism evidence="6 7">
    <name type="scientific">Leeuwenhoekiella palythoae</name>
    <dbReference type="NCBI Taxonomy" id="573501"/>
    <lineage>
        <taxon>Bacteria</taxon>
        <taxon>Pseudomonadati</taxon>
        <taxon>Bacteroidota</taxon>
        <taxon>Flavobacteriia</taxon>
        <taxon>Flavobacteriales</taxon>
        <taxon>Flavobacteriaceae</taxon>
        <taxon>Leeuwenhoekiella</taxon>
    </lineage>
</organism>
<proteinExistence type="inferred from homology"/>
<keyword evidence="2" id="KW-0238">DNA-binding</keyword>
<dbReference type="PANTHER" id="PTHR30349">
    <property type="entry name" value="PHAGE INTEGRASE-RELATED"/>
    <property type="match status" value="1"/>
</dbReference>
<dbReference type="GO" id="GO:0003677">
    <property type="term" value="F:DNA binding"/>
    <property type="evidence" value="ECO:0007669"/>
    <property type="project" value="UniProtKB-KW"/>
</dbReference>
<evidence type="ECO:0000313" key="6">
    <source>
        <dbReference type="EMBL" id="SHH36497.1"/>
    </source>
</evidence>
<dbReference type="CDD" id="cd01185">
    <property type="entry name" value="INTN1_C_like"/>
    <property type="match status" value="1"/>
</dbReference>
<dbReference type="InterPro" id="IPR013762">
    <property type="entry name" value="Integrase-like_cat_sf"/>
</dbReference>
<accession>A0A1M5SD33</accession>
<evidence type="ECO:0000256" key="2">
    <source>
        <dbReference type="ARBA" id="ARBA00023125"/>
    </source>
</evidence>
<reference evidence="7" key="1">
    <citation type="submission" date="2016-11" db="EMBL/GenBank/DDBJ databases">
        <authorList>
            <person name="Varghese N."/>
            <person name="Submissions S."/>
        </authorList>
    </citation>
    <scope>NUCLEOTIDE SEQUENCE [LARGE SCALE GENOMIC DNA]</scope>
    <source>
        <strain evidence="7">DSM 19859</strain>
    </source>
</reference>
<dbReference type="Pfam" id="PF13102">
    <property type="entry name" value="Phage_int_SAM_5"/>
    <property type="match status" value="1"/>
</dbReference>
<evidence type="ECO:0000259" key="4">
    <source>
        <dbReference type="PROSITE" id="PS51898"/>
    </source>
</evidence>
<dbReference type="Pfam" id="PF00589">
    <property type="entry name" value="Phage_integrase"/>
    <property type="match status" value="1"/>
</dbReference>
<dbReference type="Proteomes" id="UP000290037">
    <property type="component" value="Unassembled WGS sequence"/>
</dbReference>
<dbReference type="InterPro" id="IPR050090">
    <property type="entry name" value="Tyrosine_recombinase_XerCD"/>
</dbReference>
<dbReference type="RefSeq" id="WP_233430588.1">
    <property type="nucleotide sequence ID" value="NZ_FQXT01000001.1"/>
</dbReference>
<evidence type="ECO:0000313" key="5">
    <source>
        <dbReference type="EMBL" id="RXG28994.1"/>
    </source>
</evidence>
<keyword evidence="8" id="KW-1185">Reference proteome</keyword>
<dbReference type="PANTHER" id="PTHR30349:SF64">
    <property type="entry name" value="PROPHAGE INTEGRASE INTD-RELATED"/>
    <property type="match status" value="1"/>
</dbReference>
<dbReference type="SUPFAM" id="SSF56349">
    <property type="entry name" value="DNA breaking-rejoining enzymes"/>
    <property type="match status" value="1"/>
</dbReference>
<dbReference type="STRING" id="573501.SAMN04487999_0019"/>
<dbReference type="GO" id="GO:0015074">
    <property type="term" value="P:DNA integration"/>
    <property type="evidence" value="ECO:0007669"/>
    <property type="project" value="InterPro"/>
</dbReference>
<evidence type="ECO:0000256" key="3">
    <source>
        <dbReference type="ARBA" id="ARBA00023172"/>
    </source>
</evidence>
<dbReference type="InterPro" id="IPR011010">
    <property type="entry name" value="DNA_brk_join_enz"/>
</dbReference>
<feature type="domain" description="Tyr recombinase" evidence="4">
    <location>
        <begin position="225"/>
        <end position="390"/>
    </location>
</feature>
<evidence type="ECO:0000313" key="8">
    <source>
        <dbReference type="Proteomes" id="UP000290037"/>
    </source>
</evidence>
<gene>
    <name evidence="5" type="ORF">DSM01_2457</name>
    <name evidence="6" type="ORF">SAMN04487999_0019</name>
</gene>
<dbReference type="Proteomes" id="UP000184240">
    <property type="component" value="Unassembled WGS sequence"/>
</dbReference>
<dbReference type="GO" id="GO:0006310">
    <property type="term" value="P:DNA recombination"/>
    <property type="evidence" value="ECO:0007669"/>
    <property type="project" value="UniProtKB-KW"/>
</dbReference>
<keyword evidence="3" id="KW-0233">DNA recombination</keyword>
<dbReference type="InterPro" id="IPR002104">
    <property type="entry name" value="Integrase_catalytic"/>
</dbReference>
<sequence>MRTRLTFSLNFWINGCRAENEEAIIYARITVNGKRANISLKRKVPVESWDSSKGLVRGSKPFAKSLNKYLDQIRSLIYQSYEDLLNEGNLITASAIKNKFLGEDKRNNTLSELFEYHNSISVTSLSNHTLRHYKVTQRYLNKFLIDKYKSDDIYLNKLDYSFIKNFEFFLKSYEPKDHQKKMGHNTAMKNLQRLRKMLTMAYHHEWIDKDPFIRFKSLYVKNRREFLAQYELEQLEDFSSFLERLDIVKDIFLFACYTGLSYIDVAKLNKDKIETDLDGQQWIKTKRQKTSIELIIPLLNKARRILLKYQDHPRVSDMNRLLPTLSNQKTNSYLKEISDFCGIKKNLTFHVARHTFATTVTLTNGVPIETVSKFVRTYQARHNSNLCSRY</sequence>
<dbReference type="Gene3D" id="1.10.150.130">
    <property type="match status" value="1"/>
</dbReference>
<comment type="similarity">
    <text evidence="1">Belongs to the 'phage' integrase family.</text>
</comment>
<dbReference type="InterPro" id="IPR010998">
    <property type="entry name" value="Integrase_recombinase_N"/>
</dbReference>
<reference evidence="5 8" key="3">
    <citation type="submission" date="2018-07" db="EMBL/GenBank/DDBJ databases">
        <title>Leeuwenhoekiella genomics.</title>
        <authorList>
            <person name="Tahon G."/>
            <person name="Willems A."/>
        </authorList>
    </citation>
    <scope>NUCLEOTIDE SEQUENCE [LARGE SCALE GENOMIC DNA]</scope>
    <source>
        <strain evidence="5 8">LMG 24856</strain>
    </source>
</reference>
<reference evidence="6" key="2">
    <citation type="submission" date="2016-11" db="EMBL/GenBank/DDBJ databases">
        <authorList>
            <person name="Jaros S."/>
            <person name="Januszkiewicz K."/>
            <person name="Wedrychowicz H."/>
        </authorList>
    </citation>
    <scope>NUCLEOTIDE SEQUENCE [LARGE SCALE GENOMIC DNA]</scope>
    <source>
        <strain evidence="6">DSM 19859</strain>
    </source>
</reference>
<dbReference type="PROSITE" id="PS51898">
    <property type="entry name" value="TYR_RECOMBINASE"/>
    <property type="match status" value="1"/>
</dbReference>
<dbReference type="EMBL" id="FQXT01000001">
    <property type="protein sequence ID" value="SHH36497.1"/>
    <property type="molecule type" value="Genomic_DNA"/>
</dbReference>
<name>A0A1M5SD33_9FLAO</name>
<dbReference type="Gene3D" id="1.10.443.10">
    <property type="entry name" value="Intergrase catalytic core"/>
    <property type="match status" value="1"/>
</dbReference>
<dbReference type="Pfam" id="PF17293">
    <property type="entry name" value="Arm-DNA-bind_5"/>
    <property type="match status" value="1"/>
</dbReference>
<evidence type="ECO:0000256" key="1">
    <source>
        <dbReference type="ARBA" id="ARBA00008857"/>
    </source>
</evidence>
<dbReference type="AlphaFoldDB" id="A0A1M5SD33"/>
<dbReference type="EMBL" id="QOVN01000004">
    <property type="protein sequence ID" value="RXG28994.1"/>
    <property type="molecule type" value="Genomic_DNA"/>
</dbReference>
<dbReference type="InterPro" id="IPR025269">
    <property type="entry name" value="SAM-like_dom"/>
</dbReference>
<dbReference type="InterPro" id="IPR035386">
    <property type="entry name" value="Arm-DNA-bind_5"/>
</dbReference>
<protein>
    <submittedName>
        <fullName evidence="6">Site-specific recombinase XerD</fullName>
    </submittedName>
</protein>
<evidence type="ECO:0000313" key="7">
    <source>
        <dbReference type="Proteomes" id="UP000184240"/>
    </source>
</evidence>